<dbReference type="Proteomes" id="UP000789738">
    <property type="component" value="Unassembled WGS sequence"/>
</dbReference>
<dbReference type="CDD" id="cd02523">
    <property type="entry name" value="PC_cytidylyltransferase"/>
    <property type="match status" value="1"/>
</dbReference>
<dbReference type="InterPro" id="IPR050065">
    <property type="entry name" value="GlmU-like"/>
</dbReference>
<keyword evidence="8" id="KW-1185">Reference proteome</keyword>
<dbReference type="InterPro" id="IPR025877">
    <property type="entry name" value="MobA-like_NTP_Trfase"/>
</dbReference>
<evidence type="ECO:0000313" key="4">
    <source>
        <dbReference type="EMBL" id="CAG9710489.1"/>
    </source>
</evidence>
<protein>
    <submittedName>
        <fullName evidence="7">Bifunctional IPC transferase and DIPP synthase</fullName>
    </submittedName>
    <submittedName>
        <fullName evidence="6">Nucleotidyl transferase</fullName>
    </submittedName>
    <submittedName>
        <fullName evidence="4">Sugar nucleotidyltransferase</fullName>
    </submittedName>
</protein>
<evidence type="ECO:0000256" key="1">
    <source>
        <dbReference type="ARBA" id="ARBA00022679"/>
    </source>
</evidence>
<dbReference type="RefSeq" id="WP_058294110.1">
    <property type="nucleotide sequence ID" value="NZ_CAKJVD010000011.1"/>
</dbReference>
<dbReference type="GO" id="GO:0016779">
    <property type="term" value="F:nucleotidyltransferase activity"/>
    <property type="evidence" value="ECO:0007669"/>
    <property type="project" value="UniProtKB-KW"/>
</dbReference>
<evidence type="ECO:0000313" key="6">
    <source>
        <dbReference type="EMBL" id="PEG29943.1"/>
    </source>
</evidence>
<evidence type="ECO:0000313" key="5">
    <source>
        <dbReference type="EMBL" id="CAI3687824.1"/>
    </source>
</evidence>
<organism evidence="6 8">
    <name type="scientific">Clostridium neonatale</name>
    <dbReference type="NCBI Taxonomy" id="137838"/>
    <lineage>
        <taxon>Bacteria</taxon>
        <taxon>Bacillati</taxon>
        <taxon>Bacillota</taxon>
        <taxon>Clostridia</taxon>
        <taxon>Eubacteriales</taxon>
        <taxon>Clostridiaceae</taxon>
        <taxon>Clostridium</taxon>
    </lineage>
</organism>
<dbReference type="SUPFAM" id="SSF53448">
    <property type="entry name" value="Nucleotide-diphospho-sugar transferases"/>
    <property type="match status" value="1"/>
</dbReference>
<dbReference type="STRING" id="137838.GCA_001458595_01222"/>
<dbReference type="EMBL" id="UWJD01000001">
    <property type="protein sequence ID" value="VCT83308.1"/>
    <property type="molecule type" value="Genomic_DNA"/>
</dbReference>
<dbReference type="Gene3D" id="3.90.550.10">
    <property type="entry name" value="Spore Coat Polysaccharide Biosynthesis Protein SpsA, Chain A"/>
    <property type="match status" value="1"/>
</dbReference>
<feature type="domain" description="MobA-like NTP transferase" evidence="3">
    <location>
        <begin position="6"/>
        <end position="102"/>
    </location>
</feature>
<dbReference type="Pfam" id="PF12804">
    <property type="entry name" value="NTP_transf_3"/>
    <property type="match status" value="1"/>
</dbReference>
<dbReference type="OrthoDB" id="9813612at2"/>
<evidence type="ECO:0000313" key="7">
    <source>
        <dbReference type="EMBL" id="VCT83308.1"/>
    </source>
</evidence>
<dbReference type="EMBL" id="CAKJVE010000004">
    <property type="protein sequence ID" value="CAG9710489.1"/>
    <property type="molecule type" value="Genomic_DNA"/>
</dbReference>
<sequence>MSIKTAVILAAGMGSRLQDITQNEVPKGLLKIEGKSLVERSIEKLRSIGIEKIYIVTGYLSELYEEFAKDKSCIHTVKNRKYKATGSMTSLSILENELKEDFILLESDILYEVYGLIKTINSESEDCVLLSGKTNSGDECYVEVRDDNLYKISKAREEIDEVYGELVGISKISMKLYKEMIKEYRSKMSDVYYDNNLVEEIRKYDYENAIFDAAKNRKVGYLKIDNLIWGEVDDKHHLKRIKNEILPQLEKMKVRGI</sequence>
<dbReference type="InterPro" id="IPR029044">
    <property type="entry name" value="Nucleotide-diphossugar_trans"/>
</dbReference>
<dbReference type="GeneID" id="68876242"/>
<gene>
    <name evidence="7" type="primary">spsI_1</name>
    <name evidence="5" type="ORF">CNEO2_70122</name>
    <name evidence="4" type="ORF">CNEO_44798</name>
    <name evidence="7" type="ORF">CNEONATNEC25_00903</name>
    <name evidence="6" type="ORF">CQ394_14950</name>
</gene>
<dbReference type="Proteomes" id="UP000220840">
    <property type="component" value="Unassembled WGS sequence"/>
</dbReference>
<dbReference type="AlphaFoldDB" id="A0A2A7MEV0"/>
<evidence type="ECO:0000259" key="3">
    <source>
        <dbReference type="Pfam" id="PF12804"/>
    </source>
</evidence>
<keyword evidence="2" id="KW-0548">Nucleotidyltransferase</keyword>
<dbReference type="EMBL" id="CAMTCP010000281">
    <property type="protein sequence ID" value="CAI3687824.1"/>
    <property type="molecule type" value="Genomic_DNA"/>
</dbReference>
<reference evidence="7 9" key="2">
    <citation type="submission" date="2018-06" db="EMBL/GenBank/DDBJ databases">
        <authorList>
            <consortium name="IHU Genomes"/>
        </authorList>
    </citation>
    <scope>NUCLEOTIDE SEQUENCE [LARGE SCALE GENOMIC DNA]</scope>
    <source>
        <strain evidence="7 9">NEC25</strain>
    </source>
</reference>
<evidence type="ECO:0000313" key="9">
    <source>
        <dbReference type="Proteomes" id="UP000431451"/>
    </source>
</evidence>
<accession>A0A2A7MEV0</accession>
<dbReference type="Proteomes" id="UP000431451">
    <property type="component" value="Unassembled WGS sequence"/>
</dbReference>
<reference evidence="4" key="3">
    <citation type="submission" date="2021-10" db="EMBL/GenBank/DDBJ databases">
        <authorList>
            <person name="Mesa V."/>
        </authorList>
    </citation>
    <scope>NUCLEOTIDE SEQUENCE</scope>
    <source>
        <strain evidence="4">CC3_PB</strain>
    </source>
</reference>
<name>A0A2A7MEV0_9CLOT</name>
<reference evidence="5" key="4">
    <citation type="submission" date="2022-10" db="EMBL/GenBank/DDBJ databases">
        <authorList>
            <person name="Aires J."/>
            <person name="Mesa V."/>
        </authorList>
    </citation>
    <scope>NUCLEOTIDE SEQUENCE</scope>
    <source>
        <strain evidence="5">Clostridium neonatale JD116</strain>
    </source>
</reference>
<dbReference type="PANTHER" id="PTHR43584">
    <property type="entry name" value="NUCLEOTIDYL TRANSFERASE"/>
    <property type="match status" value="1"/>
</dbReference>
<keyword evidence="1 6" id="KW-0808">Transferase</keyword>
<proteinExistence type="predicted"/>
<dbReference type="PANTHER" id="PTHR43584:SF5">
    <property type="entry name" value="PROTEIN LICC"/>
    <property type="match status" value="1"/>
</dbReference>
<dbReference type="EMBL" id="PDCJ01000002">
    <property type="protein sequence ID" value="PEG29943.1"/>
    <property type="molecule type" value="Genomic_DNA"/>
</dbReference>
<evidence type="ECO:0000313" key="8">
    <source>
        <dbReference type="Proteomes" id="UP000220840"/>
    </source>
</evidence>
<dbReference type="Proteomes" id="UP001189143">
    <property type="component" value="Unassembled WGS sequence"/>
</dbReference>
<evidence type="ECO:0000256" key="2">
    <source>
        <dbReference type="ARBA" id="ARBA00022695"/>
    </source>
</evidence>
<reference evidence="6 8" key="1">
    <citation type="submission" date="2017-10" db="EMBL/GenBank/DDBJ databases">
        <title>Effective Description of Clostridium neonatale sp. nov. linked to necrotizing enterocolitis in neonates and a clarification of species assignable to the genus Clostridium (Prazmowski 1880) emend. Lawson and Rainey 2016.</title>
        <authorList>
            <person name="Bernard K."/>
            <person name="Burdz T."/>
            <person name="Wiebe D."/>
            <person name="Balcewich B."/>
            <person name="Alfa M."/>
            <person name="Bernier A.-M."/>
        </authorList>
    </citation>
    <scope>NUCLEOTIDE SEQUENCE [LARGE SCALE GENOMIC DNA]</scope>
    <source>
        <strain evidence="6 8">LCDC99A005</strain>
    </source>
</reference>